<dbReference type="EMBL" id="ML978970">
    <property type="protein sequence ID" value="KAF1928014.1"/>
    <property type="molecule type" value="Genomic_DNA"/>
</dbReference>
<accession>A0A6A5RLZ5</accession>
<keyword evidence="3" id="KW-1185">Reference proteome</keyword>
<sequence length="153" mass="16920">MAKPISCMCTSARLARSASAAIERSAEFADGAPALCKGRHARVRMTYARVQMQWMWEFCGAEAEILSVVIRLGLHRCPTSQTARAMRVRVCALEYRQHHKSSTRAMRARCRQCEAIKSAKVGTVYVCTSSASSSSKPHLHGPRQSALHLESAR</sequence>
<dbReference type="AlphaFoldDB" id="A0A6A5RLZ5"/>
<reference evidence="2" key="1">
    <citation type="journal article" date="2020" name="Stud. Mycol.">
        <title>101 Dothideomycetes genomes: a test case for predicting lifestyles and emergence of pathogens.</title>
        <authorList>
            <person name="Haridas S."/>
            <person name="Albert R."/>
            <person name="Binder M."/>
            <person name="Bloem J."/>
            <person name="Labutti K."/>
            <person name="Salamov A."/>
            <person name="Andreopoulos B."/>
            <person name="Baker S."/>
            <person name="Barry K."/>
            <person name="Bills G."/>
            <person name="Bluhm B."/>
            <person name="Cannon C."/>
            <person name="Castanera R."/>
            <person name="Culley D."/>
            <person name="Daum C."/>
            <person name="Ezra D."/>
            <person name="Gonzalez J."/>
            <person name="Henrissat B."/>
            <person name="Kuo A."/>
            <person name="Liang C."/>
            <person name="Lipzen A."/>
            <person name="Lutzoni F."/>
            <person name="Magnuson J."/>
            <person name="Mondo S."/>
            <person name="Nolan M."/>
            <person name="Ohm R."/>
            <person name="Pangilinan J."/>
            <person name="Park H.-J."/>
            <person name="Ramirez L."/>
            <person name="Alfaro M."/>
            <person name="Sun H."/>
            <person name="Tritt A."/>
            <person name="Yoshinaga Y."/>
            <person name="Zwiers L.-H."/>
            <person name="Turgeon B."/>
            <person name="Goodwin S."/>
            <person name="Spatafora J."/>
            <person name="Crous P."/>
            <person name="Grigoriev I."/>
        </authorList>
    </citation>
    <scope>NUCLEOTIDE SEQUENCE</scope>
    <source>
        <strain evidence="2">CBS 183.55</strain>
    </source>
</reference>
<evidence type="ECO:0000256" key="1">
    <source>
        <dbReference type="SAM" id="MobiDB-lite"/>
    </source>
</evidence>
<gene>
    <name evidence="2" type="ORF">M421DRAFT_166357</name>
</gene>
<proteinExistence type="predicted"/>
<protein>
    <submittedName>
        <fullName evidence="2">Uncharacterized protein</fullName>
    </submittedName>
</protein>
<evidence type="ECO:0000313" key="2">
    <source>
        <dbReference type="EMBL" id="KAF1928014.1"/>
    </source>
</evidence>
<dbReference type="GeneID" id="54345372"/>
<organism evidence="2 3">
    <name type="scientific">Didymella exigua CBS 183.55</name>
    <dbReference type="NCBI Taxonomy" id="1150837"/>
    <lineage>
        <taxon>Eukaryota</taxon>
        <taxon>Fungi</taxon>
        <taxon>Dikarya</taxon>
        <taxon>Ascomycota</taxon>
        <taxon>Pezizomycotina</taxon>
        <taxon>Dothideomycetes</taxon>
        <taxon>Pleosporomycetidae</taxon>
        <taxon>Pleosporales</taxon>
        <taxon>Pleosporineae</taxon>
        <taxon>Didymellaceae</taxon>
        <taxon>Didymella</taxon>
    </lineage>
</organism>
<evidence type="ECO:0000313" key="3">
    <source>
        <dbReference type="Proteomes" id="UP000800082"/>
    </source>
</evidence>
<feature type="region of interest" description="Disordered" evidence="1">
    <location>
        <begin position="130"/>
        <end position="153"/>
    </location>
</feature>
<dbReference type="RefSeq" id="XP_033448266.1">
    <property type="nucleotide sequence ID" value="XM_033587726.1"/>
</dbReference>
<dbReference type="Proteomes" id="UP000800082">
    <property type="component" value="Unassembled WGS sequence"/>
</dbReference>
<name>A0A6A5RLZ5_9PLEO</name>